<dbReference type="InterPro" id="IPR012337">
    <property type="entry name" value="RNaseH-like_sf"/>
</dbReference>
<dbReference type="InterPro" id="IPR051086">
    <property type="entry name" value="RNase_D-like"/>
</dbReference>
<dbReference type="PROSITE" id="PS51257">
    <property type="entry name" value="PROKAR_LIPOPROTEIN"/>
    <property type="match status" value="1"/>
</dbReference>
<dbReference type="InterPro" id="IPR036397">
    <property type="entry name" value="RNaseH_sf"/>
</dbReference>
<dbReference type="NCBIfam" id="TIGR01388">
    <property type="entry name" value="rnd"/>
    <property type="match status" value="1"/>
</dbReference>
<dbReference type="InterPro" id="IPR010997">
    <property type="entry name" value="HRDC-like_sf"/>
</dbReference>
<dbReference type="Gene3D" id="3.30.420.10">
    <property type="entry name" value="Ribonuclease H-like superfamily/Ribonuclease H"/>
    <property type="match status" value="1"/>
</dbReference>
<feature type="domain" description="HRDC" evidence="7">
    <location>
        <begin position="229"/>
        <end position="309"/>
    </location>
</feature>
<dbReference type="GO" id="GO:0042780">
    <property type="term" value="P:tRNA 3'-end processing"/>
    <property type="evidence" value="ECO:0007669"/>
    <property type="project" value="UniProtKB-UniRule"/>
</dbReference>
<evidence type="ECO:0000256" key="6">
    <source>
        <dbReference type="HAMAP-Rule" id="MF_01899"/>
    </source>
</evidence>
<evidence type="ECO:0000256" key="4">
    <source>
        <dbReference type="ARBA" id="ARBA00022801"/>
    </source>
</evidence>
<dbReference type="PANTHER" id="PTHR47649:SF1">
    <property type="entry name" value="RIBONUCLEASE D"/>
    <property type="match status" value="1"/>
</dbReference>
<gene>
    <name evidence="6" type="primary">rnd</name>
    <name evidence="8" type="ORF">BAL341_2496</name>
</gene>
<dbReference type="GO" id="GO:0008408">
    <property type="term" value="F:3'-5' exonuclease activity"/>
    <property type="evidence" value="ECO:0007669"/>
    <property type="project" value="InterPro"/>
</dbReference>
<evidence type="ECO:0000256" key="3">
    <source>
        <dbReference type="ARBA" id="ARBA00022722"/>
    </source>
</evidence>
<dbReference type="CDD" id="cd06142">
    <property type="entry name" value="RNaseD_exo"/>
    <property type="match status" value="1"/>
</dbReference>
<dbReference type="GO" id="GO:0005737">
    <property type="term" value="C:cytoplasm"/>
    <property type="evidence" value="ECO:0007669"/>
    <property type="project" value="UniProtKB-SubCell"/>
</dbReference>
<dbReference type="Gene3D" id="1.10.150.80">
    <property type="entry name" value="HRDC domain"/>
    <property type="match status" value="2"/>
</dbReference>
<keyword evidence="4 6" id="KW-0378">Hydrolase</keyword>
<keyword evidence="3 6" id="KW-0540">Nuclease</keyword>
<dbReference type="SUPFAM" id="SSF47819">
    <property type="entry name" value="HRDC-like"/>
    <property type="match status" value="2"/>
</dbReference>
<dbReference type="Pfam" id="PF01612">
    <property type="entry name" value="DNA_pol_A_exo1"/>
    <property type="match status" value="1"/>
</dbReference>
<dbReference type="HAMAP" id="MF_01899">
    <property type="entry name" value="RNase_D"/>
    <property type="match status" value="1"/>
</dbReference>
<dbReference type="Pfam" id="PF21293">
    <property type="entry name" value="RNAseD_HRDC_C"/>
    <property type="match status" value="1"/>
</dbReference>
<comment type="cofactor">
    <cofactor evidence="6">
        <name>a divalent metal cation</name>
        <dbReference type="ChEBI" id="CHEBI:60240"/>
    </cofactor>
</comment>
<evidence type="ECO:0000256" key="1">
    <source>
        <dbReference type="ARBA" id="ARBA00022490"/>
    </source>
</evidence>
<dbReference type="GO" id="GO:0033890">
    <property type="term" value="F:ribonuclease D activity"/>
    <property type="evidence" value="ECO:0007669"/>
    <property type="project" value="UniProtKB-UniRule"/>
</dbReference>
<evidence type="ECO:0000313" key="8">
    <source>
        <dbReference type="EMBL" id="VHO05413.1"/>
    </source>
</evidence>
<keyword evidence="1 6" id="KW-0963">Cytoplasm</keyword>
<dbReference type="SMART" id="SM00341">
    <property type="entry name" value="HRDC"/>
    <property type="match status" value="1"/>
</dbReference>
<accession>A0A486XS60</accession>
<dbReference type="EMBL" id="CAAJGR010000121">
    <property type="protein sequence ID" value="VHO05413.1"/>
    <property type="molecule type" value="Genomic_DNA"/>
</dbReference>
<dbReference type="SMART" id="SM00474">
    <property type="entry name" value="35EXOc"/>
    <property type="match status" value="1"/>
</dbReference>
<protein>
    <recommendedName>
        <fullName evidence="6">Ribonuclease D</fullName>
        <shortName evidence="6">RNase D</shortName>
        <ecNumber evidence="6">3.1.13.5</ecNumber>
    </recommendedName>
</protein>
<evidence type="ECO:0000259" key="7">
    <source>
        <dbReference type="PROSITE" id="PS50967"/>
    </source>
</evidence>
<dbReference type="PROSITE" id="PS50967">
    <property type="entry name" value="HRDC"/>
    <property type="match status" value="1"/>
</dbReference>
<dbReference type="InterPro" id="IPR006292">
    <property type="entry name" value="RNase_D"/>
</dbReference>
<sequence length="398" mass="45144">MLYKTGLNAGFCFFMGCNKTRMISVISDNAALATYCQQVANGAVLAVDTEFIRQSTLYPKLGLIQMFDGSQLALVDPLAITDWQPLITLFAAESVVKMLHSCSEDIEALATIGIFDIKPLFDTQLAAELLGWGSSMGYARLVEQVSGEVLDKSESRTDWLARPLSQTQLQYAANDVHFLHPLYQHFVSQMSPWQQQLLLAEGQQLMGRRKQQLPLVFKYLEIKNSWQLSPRELAVLRELAAWRQTYAIEKDLALGLILKDIQLVELAKRRPATAESLLNIPGMPLREIRRHAKLLVELISTAKELPLTSCPQRFYHSQDFSGYKETVELLTKAIKAAAADTSIPAEFISVKRQLNEYLNWCWRVSDDDRQHLPVPEFMLGWRAELLLPFLPRPAHINR</sequence>
<comment type="similarity">
    <text evidence="6">Belongs to the RNase D family.</text>
</comment>
<keyword evidence="2 6" id="KW-0819">tRNA processing</keyword>
<dbReference type="InterPro" id="IPR044876">
    <property type="entry name" value="HRDC_dom_sf"/>
</dbReference>
<proteinExistence type="inferred from homology"/>
<organism evidence="8">
    <name type="scientific">Rheinheimera sp. BAL341</name>
    <dbReference type="NCBI Taxonomy" id="1708203"/>
    <lineage>
        <taxon>Bacteria</taxon>
        <taxon>Pseudomonadati</taxon>
        <taxon>Pseudomonadota</taxon>
        <taxon>Gammaproteobacteria</taxon>
        <taxon>Chromatiales</taxon>
        <taxon>Chromatiaceae</taxon>
        <taxon>Rheinheimera</taxon>
    </lineage>
</organism>
<dbReference type="InterPro" id="IPR048579">
    <property type="entry name" value="RNAseD_HRDC_C"/>
</dbReference>
<dbReference type="AlphaFoldDB" id="A0A486XS60"/>
<dbReference type="InterPro" id="IPR002121">
    <property type="entry name" value="HRDC_dom"/>
</dbReference>
<dbReference type="Pfam" id="PF00570">
    <property type="entry name" value="HRDC"/>
    <property type="match status" value="1"/>
</dbReference>
<dbReference type="GO" id="GO:0003676">
    <property type="term" value="F:nucleic acid binding"/>
    <property type="evidence" value="ECO:0007669"/>
    <property type="project" value="InterPro"/>
</dbReference>
<dbReference type="SUPFAM" id="SSF53098">
    <property type="entry name" value="Ribonuclease H-like"/>
    <property type="match status" value="1"/>
</dbReference>
<dbReference type="GO" id="GO:0000166">
    <property type="term" value="F:nucleotide binding"/>
    <property type="evidence" value="ECO:0007669"/>
    <property type="project" value="InterPro"/>
</dbReference>
<dbReference type="PANTHER" id="PTHR47649">
    <property type="entry name" value="RIBONUCLEASE D"/>
    <property type="match status" value="1"/>
</dbReference>
<name>A0A486XS60_9GAMM</name>
<keyword evidence="5 6" id="KW-0269">Exonuclease</keyword>
<evidence type="ECO:0000256" key="2">
    <source>
        <dbReference type="ARBA" id="ARBA00022694"/>
    </source>
</evidence>
<comment type="catalytic activity">
    <reaction evidence="6">
        <text>Exonucleolytic cleavage that removes extra residues from the 3'-terminus of tRNA to produce 5'-mononucleotides.</text>
        <dbReference type="EC" id="3.1.13.5"/>
    </reaction>
</comment>
<reference evidence="8" key="1">
    <citation type="submission" date="2019-04" db="EMBL/GenBank/DDBJ databases">
        <authorList>
            <person name="Brambilla D."/>
        </authorList>
    </citation>
    <scope>NUCLEOTIDE SEQUENCE</scope>
    <source>
        <strain evidence="8">BAL1</strain>
    </source>
</reference>
<dbReference type="EC" id="3.1.13.5" evidence="6"/>
<comment type="subcellular location">
    <subcellularLocation>
        <location evidence="6">Cytoplasm</location>
    </subcellularLocation>
</comment>
<evidence type="ECO:0000256" key="5">
    <source>
        <dbReference type="ARBA" id="ARBA00022839"/>
    </source>
</evidence>
<dbReference type="InterPro" id="IPR002562">
    <property type="entry name" value="3'-5'_exonuclease_dom"/>
</dbReference>
<comment type="function">
    <text evidence="6">Exonuclease involved in the 3' processing of various precursor tRNAs. Initiates hydrolysis at the 3'-terminus of an RNA molecule and releases 5'-mononucleotides.</text>
</comment>